<dbReference type="SMART" id="SM00293">
    <property type="entry name" value="PWWP"/>
    <property type="match status" value="1"/>
</dbReference>
<dbReference type="PANTHER" id="PTHR42851:SF4">
    <property type="entry name" value="PWWP DOMAIN-CONTAINING PROTEIN"/>
    <property type="match status" value="1"/>
</dbReference>
<evidence type="ECO:0000256" key="1">
    <source>
        <dbReference type="SAM" id="MobiDB-lite"/>
    </source>
</evidence>
<evidence type="ECO:0000259" key="2">
    <source>
        <dbReference type="PROSITE" id="PS50812"/>
    </source>
</evidence>
<dbReference type="Pfam" id="PF00855">
    <property type="entry name" value="PWWP"/>
    <property type="match status" value="1"/>
</dbReference>
<gene>
    <name evidence="3" type="ORF">Fot_00223</name>
</gene>
<feature type="region of interest" description="Disordered" evidence="1">
    <location>
        <begin position="1185"/>
        <end position="1211"/>
    </location>
</feature>
<organism evidence="3 4">
    <name type="scientific">Forsythia ovata</name>
    <dbReference type="NCBI Taxonomy" id="205694"/>
    <lineage>
        <taxon>Eukaryota</taxon>
        <taxon>Viridiplantae</taxon>
        <taxon>Streptophyta</taxon>
        <taxon>Embryophyta</taxon>
        <taxon>Tracheophyta</taxon>
        <taxon>Spermatophyta</taxon>
        <taxon>Magnoliopsida</taxon>
        <taxon>eudicotyledons</taxon>
        <taxon>Gunneridae</taxon>
        <taxon>Pentapetalae</taxon>
        <taxon>asterids</taxon>
        <taxon>lamiids</taxon>
        <taxon>Lamiales</taxon>
        <taxon>Oleaceae</taxon>
        <taxon>Forsythieae</taxon>
        <taxon>Forsythia</taxon>
    </lineage>
</organism>
<dbReference type="CDD" id="cd05162">
    <property type="entry name" value="PWWP"/>
    <property type="match status" value="1"/>
</dbReference>
<feature type="region of interest" description="Disordered" evidence="1">
    <location>
        <begin position="613"/>
        <end position="634"/>
    </location>
</feature>
<dbReference type="InterPro" id="IPR053063">
    <property type="entry name" value="PWWP_domain_containing_PDP"/>
</dbReference>
<reference evidence="4" key="1">
    <citation type="submission" date="2024-07" db="EMBL/GenBank/DDBJ databases">
        <title>Two chromosome-level genome assemblies of Korean endemic species Abeliophyllum distichum and Forsythia ovata (Oleaceae).</title>
        <authorList>
            <person name="Jang H."/>
        </authorList>
    </citation>
    <scope>NUCLEOTIDE SEQUENCE [LARGE SCALE GENOMIC DNA]</scope>
</reference>
<name>A0ABD1X0Q6_9LAMI</name>
<accession>A0ABD1X0Q6</accession>
<feature type="region of interest" description="Disordered" evidence="1">
    <location>
        <begin position="483"/>
        <end position="505"/>
    </location>
</feature>
<protein>
    <recommendedName>
        <fullName evidence="2">PWWP domain-containing protein</fullName>
    </recommendedName>
</protein>
<keyword evidence="4" id="KW-1185">Reference proteome</keyword>
<dbReference type="Proteomes" id="UP001604277">
    <property type="component" value="Unassembled WGS sequence"/>
</dbReference>
<proteinExistence type="predicted"/>
<feature type="region of interest" description="Disordered" evidence="1">
    <location>
        <begin position="1"/>
        <end position="33"/>
    </location>
</feature>
<sequence>MDDEHGDVGSVTSGVSEPTVSRTATNETLMENLKCENQIDGSYNEGAGDGEEIMVEVVGSDVFVDGVSDLKEGDLGSGEIGELRGHDNRNEAATQDFQEATNSSTEGAENKVEESEGTENKVEVSEGAESSKVKEIEGEETALSGPRHIAEKVEFRVIKSVDDGARAVCDLGSQGDHEAWSPVNEVVTEKAAVMVREEGVTKDEVSDKDGANHATPEILDHPVEVAVGEEDVAVHKEEMLHIGDNVASDDTLGTNSVPSHEATNATAGSEVAHVEASPNPNCEVPNIVRFNGIDKSVGEVGLVHAGSEPLMENTLMENTQMELSCNISASDHGTQVSGGDVLPTGTIVVGAVIDRKGGVEGQELKSNTNVGSITSEDAFVESEDSILKPDVILSDSKDDNLGCLKDFDSTNSRTAHGNNSVPHAGLESIHEQSFVSEREEVTTMDVDGVLDVKDEGLGIDLPDMTCPSNDKILKSDEIENFENDTAHQNKVSCNEPTESADGGDSTVINEDELLKVRGQVDTTNNQVILTGLKPNVSNMTNSTLSGDEDLVQADSGMYTDQPLVATAEVGVINDQKVANTDEAVLDRDAFIQIDEKEIVNEVPLQSLYEHPGTDKILASDTPAENTYLSTKGEESKTEITGVQMADDDVTVNDSAVGVEVGVGNFVEENSSSQDGKQEGAIQITEQFTQGLDKDEIKNPVVDNAISNEGASIEVVSEDAVMSGLEVAIGSPPFCEQSNSGCPLPEANEQSEMPIATDDISLVAGNDTEANYVSDVVSTEGVNQAIEAEDGSGMISDNDMVLGHASEPKFMDEQQEREDDEKYQVEEDDCKEPMIGIEEHSSETDQSQMLNDELLSSVSLNRSRYLWLPENEGQLSVSDLVWGKVRSHPWWPGQIFDPADASEKAMKYYKKDCFLVAYFGDRTFAWNDVSVLKPFRSCFSQIEKQSNSEAFQIAVECALEEVSRRVELGLACPCTPQEALDKIDAQIVENTGIREQSSRRCGVDQSTKATSFEPTKLLDYVRELAPLASHGADRLDLVIARAQLLAYSRFKGHRTQIDFFFPGELLENDAHTQSSDAVDNSLGKAVSHKRKDTPMDSLQPRKKERSFKEIMGDMAYSPDGEGELDVKDSSKSVSSSSGRKRKTLDSLADGSDPRMIIHAAKVPTTISPTPKPSFRIGECIRRVASQLTAPTTSSSKGNIDQTGSDGGPQINEHYEEGSKVVPAELSSLDEMLSQLQLAAQDPKKGHSYLRSNVTFFTGFRSSIALNRRGRKKKASLAAGATGEFEFDDANDSYWTDRIVQNYSGEQLLQASENGVGQYPPVPYDPEKYQNSGRRLHSRKRYSSGNHVKASEESNEYVNKRKQESLPAELVLNFAERDSLPSEINLNRIFKRFGPLMESETEVDRDSGRAKVIFKRGSDAEVAFSSAGKFDIFGPVLVNYQLVHSPAISVQSLPLAIYQGQEHAT</sequence>
<feature type="compositionally biased region" description="Basic and acidic residues" evidence="1">
    <location>
        <begin position="108"/>
        <end position="136"/>
    </location>
</feature>
<feature type="region of interest" description="Disordered" evidence="1">
    <location>
        <begin position="1327"/>
        <end position="1356"/>
    </location>
</feature>
<dbReference type="PROSITE" id="PS50812">
    <property type="entry name" value="PWWP"/>
    <property type="match status" value="1"/>
</dbReference>
<dbReference type="InterPro" id="IPR000313">
    <property type="entry name" value="PWWP_dom"/>
</dbReference>
<feature type="compositionally biased region" description="Polar residues" evidence="1">
    <location>
        <begin position="10"/>
        <end position="29"/>
    </location>
</feature>
<evidence type="ECO:0000313" key="4">
    <source>
        <dbReference type="Proteomes" id="UP001604277"/>
    </source>
</evidence>
<dbReference type="SUPFAM" id="SSF63748">
    <property type="entry name" value="Tudor/PWWP/MBT"/>
    <property type="match status" value="1"/>
</dbReference>
<dbReference type="PANTHER" id="PTHR42851">
    <property type="entry name" value="ALDOLASE-RELATED"/>
    <property type="match status" value="1"/>
</dbReference>
<feature type="compositionally biased region" description="Polar residues" evidence="1">
    <location>
        <begin position="91"/>
        <end position="107"/>
    </location>
</feature>
<feature type="region of interest" description="Disordered" evidence="1">
    <location>
        <begin position="69"/>
        <end position="140"/>
    </location>
</feature>
<dbReference type="Gene3D" id="2.30.30.140">
    <property type="match status" value="1"/>
</dbReference>
<feature type="compositionally biased region" description="Polar residues" evidence="1">
    <location>
        <begin position="1185"/>
        <end position="1202"/>
    </location>
</feature>
<dbReference type="EMBL" id="JBFOLJ010000001">
    <property type="protein sequence ID" value="KAL2555484.1"/>
    <property type="molecule type" value="Genomic_DNA"/>
</dbReference>
<comment type="caution">
    <text evidence="3">The sequence shown here is derived from an EMBL/GenBank/DDBJ whole genome shotgun (WGS) entry which is preliminary data.</text>
</comment>
<feature type="compositionally biased region" description="Basic and acidic residues" evidence="1">
    <location>
        <begin position="81"/>
        <end position="90"/>
    </location>
</feature>
<feature type="domain" description="PWWP" evidence="2">
    <location>
        <begin position="876"/>
        <end position="937"/>
    </location>
</feature>
<evidence type="ECO:0000313" key="3">
    <source>
        <dbReference type="EMBL" id="KAL2555484.1"/>
    </source>
</evidence>
<feature type="compositionally biased region" description="Polar residues" evidence="1">
    <location>
        <begin position="486"/>
        <end position="497"/>
    </location>
</feature>
<feature type="region of interest" description="Disordered" evidence="1">
    <location>
        <begin position="1071"/>
        <end position="1149"/>
    </location>
</feature>